<dbReference type="SUPFAM" id="SSF46955">
    <property type="entry name" value="Putative DNA-binding domain"/>
    <property type="match status" value="1"/>
</dbReference>
<dbReference type="AlphaFoldDB" id="A0AAX1MDW1"/>
<organism evidence="1 2">
    <name type="scientific">Acinetobacter junii</name>
    <dbReference type="NCBI Taxonomy" id="40215"/>
    <lineage>
        <taxon>Bacteria</taxon>
        <taxon>Pseudomonadati</taxon>
        <taxon>Pseudomonadota</taxon>
        <taxon>Gammaproteobacteria</taxon>
        <taxon>Moraxellales</taxon>
        <taxon>Moraxellaceae</taxon>
        <taxon>Acinetobacter</taxon>
    </lineage>
</organism>
<evidence type="ECO:0000313" key="2">
    <source>
        <dbReference type="Proteomes" id="UP000679388"/>
    </source>
</evidence>
<proteinExistence type="predicted"/>
<reference evidence="1" key="1">
    <citation type="submission" date="2020-07" db="EMBL/GenBank/DDBJ databases">
        <title>Acinetobacter junii strain YR7 chromosome and plasmid pNDM-YR7.</title>
        <authorList>
            <person name="Tang B."/>
        </authorList>
    </citation>
    <scope>NUCLEOTIDE SEQUENCE</scope>
    <source>
        <strain evidence="1">YR7</strain>
    </source>
</reference>
<dbReference type="Proteomes" id="UP000679388">
    <property type="component" value="Chromosome"/>
</dbReference>
<sequence>MDKYVTSNYVCELFHITKRTLNRWEVKSPWGIPFPAPVLKSDGGTMKRYLAEDVMKWEQQCTNLDVAQKAV</sequence>
<protein>
    <recommendedName>
        <fullName evidence="3">DNA-binding protein</fullName>
    </recommendedName>
</protein>
<gene>
    <name evidence="1" type="ORF">H2677_10225</name>
</gene>
<dbReference type="RefSeq" id="WP_125299518.1">
    <property type="nucleotide sequence ID" value="NZ_CP059558.1"/>
</dbReference>
<name>A0AAX1MDW1_ACIJU</name>
<evidence type="ECO:0000313" key="1">
    <source>
        <dbReference type="EMBL" id="QUY35653.1"/>
    </source>
</evidence>
<dbReference type="InterPro" id="IPR009061">
    <property type="entry name" value="DNA-bd_dom_put_sf"/>
</dbReference>
<accession>A0AAX1MDW1</accession>
<evidence type="ECO:0008006" key="3">
    <source>
        <dbReference type="Google" id="ProtNLM"/>
    </source>
</evidence>
<dbReference type="GeneID" id="70092894"/>
<dbReference type="EMBL" id="CP059558">
    <property type="protein sequence ID" value="QUY35653.1"/>
    <property type="molecule type" value="Genomic_DNA"/>
</dbReference>